<comment type="caution">
    <text evidence="1">The sequence shown here is derived from an EMBL/GenBank/DDBJ whole genome shotgun (WGS) entry which is preliminary data.</text>
</comment>
<dbReference type="EMBL" id="CM042049">
    <property type="protein sequence ID" value="KAI3748874.1"/>
    <property type="molecule type" value="Genomic_DNA"/>
</dbReference>
<keyword evidence="2" id="KW-1185">Reference proteome</keyword>
<reference evidence="2" key="1">
    <citation type="journal article" date="2022" name="Mol. Ecol. Resour.">
        <title>The genomes of chicory, endive, great burdock and yacon provide insights into Asteraceae palaeo-polyploidization history and plant inulin production.</title>
        <authorList>
            <person name="Fan W."/>
            <person name="Wang S."/>
            <person name="Wang H."/>
            <person name="Wang A."/>
            <person name="Jiang F."/>
            <person name="Liu H."/>
            <person name="Zhao H."/>
            <person name="Xu D."/>
            <person name="Zhang Y."/>
        </authorList>
    </citation>
    <scope>NUCLEOTIDE SEQUENCE [LARGE SCALE GENOMIC DNA]</scope>
    <source>
        <strain evidence="2">cv. Niubang</strain>
    </source>
</reference>
<accession>A0ACB9DQB4</accession>
<reference evidence="1 2" key="2">
    <citation type="journal article" date="2022" name="Mol. Ecol. Resour.">
        <title>The genomes of chicory, endive, great burdock and yacon provide insights into Asteraceae paleo-polyploidization history and plant inulin production.</title>
        <authorList>
            <person name="Fan W."/>
            <person name="Wang S."/>
            <person name="Wang H."/>
            <person name="Wang A."/>
            <person name="Jiang F."/>
            <person name="Liu H."/>
            <person name="Zhao H."/>
            <person name="Xu D."/>
            <person name="Zhang Y."/>
        </authorList>
    </citation>
    <scope>NUCLEOTIDE SEQUENCE [LARGE SCALE GENOMIC DNA]</scope>
    <source>
        <strain evidence="2">cv. Niubang</strain>
    </source>
</reference>
<gene>
    <name evidence="1" type="ORF">L6452_12278</name>
</gene>
<organism evidence="1 2">
    <name type="scientific">Arctium lappa</name>
    <name type="common">Greater burdock</name>
    <name type="synonym">Lappa major</name>
    <dbReference type="NCBI Taxonomy" id="4217"/>
    <lineage>
        <taxon>Eukaryota</taxon>
        <taxon>Viridiplantae</taxon>
        <taxon>Streptophyta</taxon>
        <taxon>Embryophyta</taxon>
        <taxon>Tracheophyta</taxon>
        <taxon>Spermatophyta</taxon>
        <taxon>Magnoliopsida</taxon>
        <taxon>eudicotyledons</taxon>
        <taxon>Gunneridae</taxon>
        <taxon>Pentapetalae</taxon>
        <taxon>asterids</taxon>
        <taxon>campanulids</taxon>
        <taxon>Asterales</taxon>
        <taxon>Asteraceae</taxon>
        <taxon>Carduoideae</taxon>
        <taxon>Cardueae</taxon>
        <taxon>Arctiinae</taxon>
        <taxon>Arctium</taxon>
    </lineage>
</organism>
<proteinExistence type="predicted"/>
<dbReference type="Proteomes" id="UP001055879">
    <property type="component" value="Linkage Group LG03"/>
</dbReference>
<name>A0ACB9DQB4_ARCLA</name>
<evidence type="ECO:0000313" key="2">
    <source>
        <dbReference type="Proteomes" id="UP001055879"/>
    </source>
</evidence>
<evidence type="ECO:0000313" key="1">
    <source>
        <dbReference type="EMBL" id="KAI3748874.1"/>
    </source>
</evidence>
<protein>
    <submittedName>
        <fullName evidence="1">Uncharacterized protein</fullName>
    </submittedName>
</protein>
<sequence>MAFRCGVNIDKNRAAGQKFTPLFSEAAVRSGFEVFKEEVGEAGFYCAFGRVIVDAMGKGVVGERMSKLDEKISYVEKPVAIQDRAVKKLRSKEVSLVKSSVATPQRLGSDLRIVVGYEDPTSQFVRRRNSGDEILLRGGYCNNRV</sequence>